<evidence type="ECO:0000313" key="8">
    <source>
        <dbReference type="Proteomes" id="UP000310687"/>
    </source>
</evidence>
<dbReference type="PIRSF" id="PIRSF018169">
    <property type="entry name" value="PAF_acetylhydrolase"/>
    <property type="match status" value="1"/>
</dbReference>
<dbReference type="EC" id="3.1.1.47" evidence="4"/>
<reference evidence="7 8" key="1">
    <citation type="submission" date="2018-10" db="EMBL/GenBank/DDBJ databases">
        <title>Fifty Aureobasidium pullulans genomes reveal a recombining polyextremotolerant generalist.</title>
        <authorList>
            <person name="Gostincar C."/>
            <person name="Turk M."/>
            <person name="Zajc J."/>
            <person name="Gunde-Cimerman N."/>
        </authorList>
    </citation>
    <scope>NUCLEOTIDE SEQUENCE [LARGE SCALE GENOMIC DNA]</scope>
    <source>
        <strain evidence="7 8">EXF-11013</strain>
    </source>
</reference>
<evidence type="ECO:0000256" key="5">
    <source>
        <dbReference type="PIRSR" id="PIRSR018169-1"/>
    </source>
</evidence>
<evidence type="ECO:0000256" key="4">
    <source>
        <dbReference type="PIRNR" id="PIRNR018169"/>
    </source>
</evidence>
<gene>
    <name evidence="7" type="ORF">D6D22_02826</name>
</gene>
<keyword evidence="2 4" id="KW-0442">Lipid degradation</keyword>
<keyword evidence="3 4" id="KW-0443">Lipid metabolism</keyword>
<name>A0A4S8Y8L4_AURPU</name>
<dbReference type="InterPro" id="IPR016715">
    <property type="entry name" value="PAF_acetylhydro_eukaryote"/>
</dbReference>
<feature type="active site" description="Charge relay system" evidence="5">
    <location>
        <position position="410"/>
    </location>
</feature>
<dbReference type="Gene3D" id="3.40.50.1820">
    <property type="entry name" value="alpha/beta hydrolase"/>
    <property type="match status" value="1"/>
</dbReference>
<dbReference type="InterPro" id="IPR029058">
    <property type="entry name" value="AB_hydrolase_fold"/>
</dbReference>
<evidence type="ECO:0000256" key="3">
    <source>
        <dbReference type="ARBA" id="ARBA00023098"/>
    </source>
</evidence>
<feature type="active site" description="Charge relay system" evidence="5">
    <location>
        <position position="335"/>
    </location>
</feature>
<dbReference type="GO" id="GO:0016042">
    <property type="term" value="P:lipid catabolic process"/>
    <property type="evidence" value="ECO:0007669"/>
    <property type="project" value="UniProtKB-KW"/>
</dbReference>
<evidence type="ECO:0000256" key="2">
    <source>
        <dbReference type="ARBA" id="ARBA00022963"/>
    </source>
</evidence>
<dbReference type="PANTHER" id="PTHR10272:SF7">
    <property type="entry name" value="PHOSPHOLIPASE-RELATED"/>
    <property type="match status" value="1"/>
</dbReference>
<dbReference type="GO" id="GO:0003847">
    <property type="term" value="F:1-alkyl-2-acetylglycerophosphocholine esterase activity"/>
    <property type="evidence" value="ECO:0007669"/>
    <property type="project" value="UniProtKB-UniRule"/>
</dbReference>
<dbReference type="Pfam" id="PF03403">
    <property type="entry name" value="PAF-AH_p_II"/>
    <property type="match status" value="1"/>
</dbReference>
<feature type="active site" description="Nucleophile" evidence="5">
    <location>
        <position position="286"/>
    </location>
</feature>
<proteinExistence type="inferred from homology"/>
<accession>A0A4S8Y8L4</accession>
<organism evidence="7 8">
    <name type="scientific">Aureobasidium pullulans</name>
    <name type="common">Black yeast</name>
    <name type="synonym">Pullularia pullulans</name>
    <dbReference type="NCBI Taxonomy" id="5580"/>
    <lineage>
        <taxon>Eukaryota</taxon>
        <taxon>Fungi</taxon>
        <taxon>Dikarya</taxon>
        <taxon>Ascomycota</taxon>
        <taxon>Pezizomycotina</taxon>
        <taxon>Dothideomycetes</taxon>
        <taxon>Dothideomycetidae</taxon>
        <taxon>Dothideales</taxon>
        <taxon>Saccotheciaceae</taxon>
        <taxon>Aureobasidium</taxon>
    </lineage>
</organism>
<feature type="region of interest" description="Disordered" evidence="6">
    <location>
        <begin position="495"/>
        <end position="519"/>
    </location>
</feature>
<dbReference type="SUPFAM" id="SSF53474">
    <property type="entry name" value="alpha/beta-Hydrolases"/>
    <property type="match status" value="1"/>
</dbReference>
<evidence type="ECO:0000256" key="1">
    <source>
        <dbReference type="ARBA" id="ARBA00022801"/>
    </source>
</evidence>
<sequence length="519" mass="57340">MSLGPYPLDRLTSIPAYSPTAAMVAFLSRLNPTPAFPEYPGPHSVGTVDVEIPVADLPSTATAPADAAPTVSFRIFYPCENQKENARPVRWIPSPQRPNLSAFARLLGAGSRASDFFSYFPTILYYITIPAQRNAPLLTAPTSSKRWPVMMFSHGLAGNRNLYSHVCGSMASYGLVVIAMDHRDGSSPVQYIRATADTPSKIVDEIKISHSPSPEVYAARDKQLRIRCYEASLIHAALLKIDNGEKVDNLDDNTSHSKKERVEVLSRFANQLDVQTPGRITWAGHSFGACTTIQFLKSVFYAKERPQNAHSPLIVPTDPSLTSQITPASPVLLLDLWTLPLRSPTQSWLFERPLPSYTDSSIGGKNILSIMSQAFFKWTGNFNDVRRAIAPPKNFSGAKPHLFYPATSQHFSQSDFGVLFPFLTSKLLKTEDPERILLLNTRAMLQVLRDMDIEVADVGEKNLEGEKEETILKPSRSGEETVKGWVRVAVSDAEGKDSGISIEQDKKQKPSDDSEGMDM</sequence>
<comment type="catalytic activity">
    <reaction evidence="4">
        <text>a 1-O-alkyl-2-acetyl-sn-glycero-3-phosphocholine + H2O = a 1-O-alkyl-sn-glycero-3-phosphocholine + acetate + H(+)</text>
        <dbReference type="Rhea" id="RHEA:17777"/>
        <dbReference type="ChEBI" id="CHEBI:15377"/>
        <dbReference type="ChEBI" id="CHEBI:15378"/>
        <dbReference type="ChEBI" id="CHEBI:30089"/>
        <dbReference type="ChEBI" id="CHEBI:30909"/>
        <dbReference type="ChEBI" id="CHEBI:36707"/>
        <dbReference type="EC" id="3.1.1.47"/>
    </reaction>
</comment>
<feature type="compositionally biased region" description="Basic and acidic residues" evidence="6">
    <location>
        <begin position="495"/>
        <end position="512"/>
    </location>
</feature>
<comment type="similarity">
    <text evidence="4">Belongs to the serine esterase family.</text>
</comment>
<dbReference type="AlphaFoldDB" id="A0A4S8Y8L4"/>
<evidence type="ECO:0000256" key="6">
    <source>
        <dbReference type="SAM" id="MobiDB-lite"/>
    </source>
</evidence>
<evidence type="ECO:0000313" key="7">
    <source>
        <dbReference type="EMBL" id="THW46990.1"/>
    </source>
</evidence>
<dbReference type="EMBL" id="QZAL01000025">
    <property type="protein sequence ID" value="THW46990.1"/>
    <property type="molecule type" value="Genomic_DNA"/>
</dbReference>
<comment type="caution">
    <text evidence="7">The sequence shown here is derived from an EMBL/GenBank/DDBJ whole genome shotgun (WGS) entry which is preliminary data.</text>
</comment>
<dbReference type="Proteomes" id="UP000310687">
    <property type="component" value="Unassembled WGS sequence"/>
</dbReference>
<keyword evidence="1 4" id="KW-0378">Hydrolase</keyword>
<dbReference type="PANTHER" id="PTHR10272">
    <property type="entry name" value="PLATELET-ACTIVATING FACTOR ACETYLHYDROLASE"/>
    <property type="match status" value="1"/>
</dbReference>
<protein>
    <recommendedName>
        <fullName evidence="4">Putative phospholipase</fullName>
        <ecNumber evidence="4">3.1.1.47</ecNumber>
    </recommendedName>
</protein>